<feature type="domain" description="HTH luxR-type" evidence="1">
    <location>
        <begin position="311"/>
        <end position="368"/>
    </location>
</feature>
<evidence type="ECO:0000313" key="2">
    <source>
        <dbReference type="EMBL" id="SCY88723.1"/>
    </source>
</evidence>
<gene>
    <name evidence="2" type="ORF">SAMN05660710_03274</name>
</gene>
<reference evidence="2 3" key="1">
    <citation type="submission" date="2016-10" db="EMBL/GenBank/DDBJ databases">
        <authorList>
            <person name="de Groot N.N."/>
        </authorList>
    </citation>
    <scope>NUCLEOTIDE SEQUENCE [LARGE SCALE GENOMIC DNA]</scope>
    <source>
        <strain evidence="2 3">CGMCC 1.8925</strain>
    </source>
</reference>
<dbReference type="Gene3D" id="1.10.10.10">
    <property type="entry name" value="Winged helix-like DNA-binding domain superfamily/Winged helix DNA-binding domain"/>
    <property type="match status" value="1"/>
</dbReference>
<dbReference type="STRING" id="336292.SAMN05660710_03274"/>
<dbReference type="InterPro" id="IPR000792">
    <property type="entry name" value="Tscrpt_reg_LuxR_C"/>
</dbReference>
<organism evidence="2 3">
    <name type="scientific">Paracoccus tibetensis</name>
    <dbReference type="NCBI Taxonomy" id="336292"/>
    <lineage>
        <taxon>Bacteria</taxon>
        <taxon>Pseudomonadati</taxon>
        <taxon>Pseudomonadota</taxon>
        <taxon>Alphaproteobacteria</taxon>
        <taxon>Rhodobacterales</taxon>
        <taxon>Paracoccaceae</taxon>
        <taxon>Paracoccus</taxon>
    </lineage>
</organism>
<dbReference type="GO" id="GO:0006355">
    <property type="term" value="P:regulation of DNA-templated transcription"/>
    <property type="evidence" value="ECO:0007669"/>
    <property type="project" value="InterPro"/>
</dbReference>
<dbReference type="SUPFAM" id="SSF46894">
    <property type="entry name" value="C-terminal effector domain of the bipartite response regulators"/>
    <property type="match status" value="1"/>
</dbReference>
<dbReference type="AlphaFoldDB" id="A0A1G5JK11"/>
<dbReference type="InterPro" id="IPR036388">
    <property type="entry name" value="WH-like_DNA-bd_sf"/>
</dbReference>
<keyword evidence="2" id="KW-0238">DNA-binding</keyword>
<sequence length="372" mass="40682">MAKLRQNNDAFEKLVDAIYAAAADPVCWREALDGLSDSLDGAAFIFSSFDHNHLLFARTHRLDPGHDRVLLEAFASPATNPFVNAMPRLPAGRIIPREKVIDNCTYERSSIYNEVFRPQGLRHAMVSCLHRDTTTFMPLGVFLAQGKELQQAHVRTMSRIAPHLRRAIQLTVKLEEAKTMRRLAEAAMDVDREVMLVLDTAGRIVFANRAATVELARQEVISGRGGKIALRSEALQRIMMNLVFEAASGVGARGGSFALLDATGAAVRGVTIMPAPPEGSGNVLHNKAEAILRMIDLTAGRAPQPARLHGIFGFTEAEARLAADLSRGLAPESVAELRGVRISTVRSQIRSILDKTGQSRLVDLARLLERLA</sequence>
<dbReference type="SMART" id="SM00421">
    <property type="entry name" value="HTH_LUXR"/>
    <property type="match status" value="1"/>
</dbReference>
<dbReference type="EMBL" id="FMVT01000013">
    <property type="protein sequence ID" value="SCY88723.1"/>
    <property type="molecule type" value="Genomic_DNA"/>
</dbReference>
<name>A0A1G5JK11_9RHOB</name>
<evidence type="ECO:0000259" key="1">
    <source>
        <dbReference type="SMART" id="SM00421"/>
    </source>
</evidence>
<dbReference type="OrthoDB" id="8107794at2"/>
<keyword evidence="3" id="KW-1185">Reference proteome</keyword>
<evidence type="ECO:0000313" key="3">
    <source>
        <dbReference type="Proteomes" id="UP000199502"/>
    </source>
</evidence>
<accession>A0A1G5JK11</accession>
<dbReference type="GO" id="GO:0003677">
    <property type="term" value="F:DNA binding"/>
    <property type="evidence" value="ECO:0007669"/>
    <property type="project" value="UniProtKB-KW"/>
</dbReference>
<dbReference type="RefSeq" id="WP_139165994.1">
    <property type="nucleotide sequence ID" value="NZ_FMVT01000013.1"/>
</dbReference>
<protein>
    <submittedName>
        <fullName evidence="2">DNA-binding transcriptional regulator, CsgD family</fullName>
    </submittedName>
</protein>
<proteinExistence type="predicted"/>
<dbReference type="InterPro" id="IPR016032">
    <property type="entry name" value="Sig_transdc_resp-reg_C-effctor"/>
</dbReference>
<dbReference type="Proteomes" id="UP000199502">
    <property type="component" value="Unassembled WGS sequence"/>
</dbReference>